<comment type="similarity">
    <text evidence="2">Belongs to the type IB topoisomerase family.</text>
</comment>
<dbReference type="GO" id="GO:0006265">
    <property type="term" value="P:DNA topological change"/>
    <property type="evidence" value="ECO:0007669"/>
    <property type="project" value="InterPro"/>
</dbReference>
<dbReference type="PROSITE" id="PS52038">
    <property type="entry name" value="TOPO_IB_2"/>
    <property type="match status" value="1"/>
</dbReference>
<gene>
    <name evidence="9" type="ORF">DYBT9275_06111</name>
</gene>
<dbReference type="Gene3D" id="3.90.15.10">
    <property type="entry name" value="Topoisomerase I, Chain A, domain 3"/>
    <property type="match status" value="1"/>
</dbReference>
<dbReference type="InterPro" id="IPR001631">
    <property type="entry name" value="TopoI"/>
</dbReference>
<dbReference type="InterPro" id="IPR035447">
    <property type="entry name" value="DNA_topo_I_N_sf"/>
</dbReference>
<dbReference type="Pfam" id="PF21338">
    <property type="entry name" value="Top1B_N_bact"/>
    <property type="match status" value="1"/>
</dbReference>
<dbReference type="InterPro" id="IPR014711">
    <property type="entry name" value="TopoI_cat_a-hlx-sub_euk"/>
</dbReference>
<dbReference type="SUPFAM" id="SSF56349">
    <property type="entry name" value="DNA breaking-rejoining enzymes"/>
    <property type="match status" value="1"/>
</dbReference>
<dbReference type="PRINTS" id="PR00416">
    <property type="entry name" value="EUTPISMRASEI"/>
</dbReference>
<dbReference type="Gene3D" id="3.30.66.10">
    <property type="entry name" value="DNA topoisomerase I domain"/>
    <property type="match status" value="1"/>
</dbReference>
<dbReference type="EMBL" id="CAJRAF010000004">
    <property type="protein sequence ID" value="CAG5018962.1"/>
    <property type="molecule type" value="Genomic_DNA"/>
</dbReference>
<accession>A0A916N8X3</accession>
<sequence length="366" mass="41791">MTAQQVASGSTVPFLIPSGQIKKLRNDPAKTAAAAGLHYIQSANAPGYFRKGRHPRFYYVDDNGQRCADKAQIRRIKSLVLPPAWQSVWISQDPEAHLQATGIDADGRKQYRYHPHWNLIRNQAKYYRLLAFSEVLPALREQVEHDLRRHEPTLEKVTALVIRLMDKTCIRVGNERYRVKHGSAGMTTLDARHATVRGSTIRFLFKGKKGIKQDIVLRDARLARLVKQFKDMPGKRLFKYVNENGGKCALNASQVNAYIRKHTGGNYSAKDFRTWMGTLTAFEFLGTQQKFENQRQFTRIINSCYDTVAGHLGNTRAVCKKYYIHPAVIRAYEHHKIQRFLHKEVGPSAQLTPSEQLLKLLLARPA</sequence>
<keyword evidence="4" id="KW-0799">Topoisomerase</keyword>
<evidence type="ECO:0000259" key="7">
    <source>
        <dbReference type="Pfam" id="PF01028"/>
    </source>
</evidence>
<dbReference type="Proteomes" id="UP000680038">
    <property type="component" value="Unassembled WGS sequence"/>
</dbReference>
<dbReference type="InterPro" id="IPR049331">
    <property type="entry name" value="Top1B_N_bact"/>
</dbReference>
<dbReference type="SUPFAM" id="SSF55869">
    <property type="entry name" value="DNA topoisomerase I domain"/>
    <property type="match status" value="1"/>
</dbReference>
<keyword evidence="5" id="KW-0238">DNA-binding</keyword>
<dbReference type="GO" id="GO:0003917">
    <property type="term" value="F:DNA topoisomerase type I (single strand cut, ATP-independent) activity"/>
    <property type="evidence" value="ECO:0007669"/>
    <property type="project" value="UniProtKB-EC"/>
</dbReference>
<proteinExistence type="inferred from homology"/>
<reference evidence="9" key="1">
    <citation type="submission" date="2021-04" db="EMBL/GenBank/DDBJ databases">
        <authorList>
            <person name="Rodrigo-Torres L."/>
            <person name="Arahal R. D."/>
            <person name="Lucena T."/>
        </authorList>
    </citation>
    <scope>NUCLEOTIDE SEQUENCE</scope>
    <source>
        <strain evidence="9">CECT 9275</strain>
    </source>
</reference>
<dbReference type="GO" id="GO:0003677">
    <property type="term" value="F:DNA binding"/>
    <property type="evidence" value="ECO:0007669"/>
    <property type="project" value="UniProtKB-KW"/>
</dbReference>
<evidence type="ECO:0000256" key="3">
    <source>
        <dbReference type="ARBA" id="ARBA00012891"/>
    </source>
</evidence>
<comment type="caution">
    <text evidence="9">The sequence shown here is derived from an EMBL/GenBank/DDBJ whole genome shotgun (WGS) entry which is preliminary data.</text>
</comment>
<comment type="catalytic activity">
    <reaction evidence="1">
        <text>ATP-independent breakage of single-stranded DNA, followed by passage and rejoining.</text>
        <dbReference type="EC" id="5.6.2.1"/>
    </reaction>
</comment>
<evidence type="ECO:0000256" key="1">
    <source>
        <dbReference type="ARBA" id="ARBA00000213"/>
    </source>
</evidence>
<evidence type="ECO:0000256" key="2">
    <source>
        <dbReference type="ARBA" id="ARBA00006645"/>
    </source>
</evidence>
<protein>
    <recommendedName>
        <fullName evidence="3">DNA topoisomerase</fullName>
        <ecNumber evidence="3">5.6.2.1</ecNumber>
    </recommendedName>
</protein>
<dbReference type="InterPro" id="IPR011010">
    <property type="entry name" value="DNA_brk_join_enz"/>
</dbReference>
<evidence type="ECO:0000256" key="4">
    <source>
        <dbReference type="ARBA" id="ARBA00023029"/>
    </source>
</evidence>
<evidence type="ECO:0000259" key="8">
    <source>
        <dbReference type="Pfam" id="PF21338"/>
    </source>
</evidence>
<organism evidence="9 10">
    <name type="scientific">Dyadobacter helix</name>
    <dbReference type="NCBI Taxonomy" id="2822344"/>
    <lineage>
        <taxon>Bacteria</taxon>
        <taxon>Pseudomonadati</taxon>
        <taxon>Bacteroidota</taxon>
        <taxon>Cytophagia</taxon>
        <taxon>Cytophagales</taxon>
        <taxon>Spirosomataceae</taxon>
        <taxon>Dyadobacter</taxon>
    </lineage>
</organism>
<feature type="domain" description="DNA topoisomerase IB N-terminal" evidence="8">
    <location>
        <begin position="56"/>
        <end position="104"/>
    </location>
</feature>
<dbReference type="AlphaFoldDB" id="A0A916N8X3"/>
<evidence type="ECO:0000256" key="5">
    <source>
        <dbReference type="ARBA" id="ARBA00023125"/>
    </source>
</evidence>
<name>A0A916N8X3_9BACT</name>
<dbReference type="Pfam" id="PF01028">
    <property type="entry name" value="Topoisom_I"/>
    <property type="match status" value="1"/>
</dbReference>
<dbReference type="InterPro" id="IPR013500">
    <property type="entry name" value="TopoI_cat_euk"/>
</dbReference>
<evidence type="ECO:0000313" key="10">
    <source>
        <dbReference type="Proteomes" id="UP000680038"/>
    </source>
</evidence>
<dbReference type="Gene3D" id="1.10.132.120">
    <property type="match status" value="1"/>
</dbReference>
<keyword evidence="10" id="KW-1185">Reference proteome</keyword>
<feature type="domain" description="DNA topoisomerase I catalytic core eukaryotic-type" evidence="7">
    <location>
        <begin position="121"/>
        <end position="334"/>
    </location>
</feature>
<dbReference type="RefSeq" id="WP_215242396.1">
    <property type="nucleotide sequence ID" value="NZ_CAJRAF010000004.1"/>
</dbReference>
<dbReference type="EC" id="5.6.2.1" evidence="3"/>
<keyword evidence="6" id="KW-0413">Isomerase</keyword>
<evidence type="ECO:0000256" key="6">
    <source>
        <dbReference type="ARBA" id="ARBA00023235"/>
    </source>
</evidence>
<evidence type="ECO:0000313" key="9">
    <source>
        <dbReference type="EMBL" id="CAG5018962.1"/>
    </source>
</evidence>